<feature type="region of interest" description="Disordered" evidence="1">
    <location>
        <begin position="204"/>
        <end position="225"/>
    </location>
</feature>
<dbReference type="HOGENOM" id="CLU_721545_0_0_1"/>
<dbReference type="Proteomes" id="UP000001699">
    <property type="component" value="Unassembled WGS sequence"/>
</dbReference>
<evidence type="ECO:0000313" key="3">
    <source>
        <dbReference type="EMBL" id="EDP51762.1"/>
    </source>
</evidence>
<gene>
    <name evidence="3" type="ORF">AFUB_057800</name>
</gene>
<proteinExistence type="predicted"/>
<keyword evidence="2" id="KW-1133">Transmembrane helix</keyword>
<keyword evidence="4" id="KW-1185">Reference proteome</keyword>
<name>B0Y0M1_ASPFC</name>
<dbReference type="VEuPathDB" id="FungiDB:AFUB_057800"/>
<evidence type="ECO:0000256" key="1">
    <source>
        <dbReference type="SAM" id="MobiDB-lite"/>
    </source>
</evidence>
<protein>
    <submittedName>
        <fullName evidence="3">Uncharacterized protein</fullName>
    </submittedName>
</protein>
<feature type="transmembrane region" description="Helical" evidence="2">
    <location>
        <begin position="21"/>
        <end position="40"/>
    </location>
</feature>
<dbReference type="AlphaFoldDB" id="B0Y0M1"/>
<reference evidence="3 4" key="1">
    <citation type="journal article" date="2008" name="PLoS Genet.">
        <title>Genomic islands in the pathogenic filamentous fungus Aspergillus fumigatus.</title>
        <authorList>
            <person name="Fedorova N.D."/>
            <person name="Khaldi N."/>
            <person name="Joardar V.S."/>
            <person name="Maiti R."/>
            <person name="Amedeo P."/>
            <person name="Anderson M.J."/>
            <person name="Crabtree J."/>
            <person name="Silva J.C."/>
            <person name="Badger J.H."/>
            <person name="Albarraq A."/>
            <person name="Angiuoli S."/>
            <person name="Bussey H."/>
            <person name="Bowyer P."/>
            <person name="Cotty P.J."/>
            <person name="Dyer P.S."/>
            <person name="Egan A."/>
            <person name="Galens K."/>
            <person name="Fraser-Liggett C.M."/>
            <person name="Haas B.J."/>
            <person name="Inman J.M."/>
            <person name="Kent R."/>
            <person name="Lemieux S."/>
            <person name="Malavazi I."/>
            <person name="Orvis J."/>
            <person name="Roemer T."/>
            <person name="Ronning C.M."/>
            <person name="Sundaram J.P."/>
            <person name="Sutton G."/>
            <person name="Turner G."/>
            <person name="Venter J.C."/>
            <person name="White O.R."/>
            <person name="Whitty B.R."/>
            <person name="Youngman P."/>
            <person name="Wolfe K.H."/>
            <person name="Goldman G.H."/>
            <person name="Wortman J.R."/>
            <person name="Jiang B."/>
            <person name="Denning D.W."/>
            <person name="Nierman W.C."/>
        </authorList>
    </citation>
    <scope>NUCLEOTIDE SEQUENCE [LARGE SCALE GENOMIC DNA]</scope>
    <source>
        <strain evidence="4">CBS 144.89 / FGSC A1163 / CEA10</strain>
    </source>
</reference>
<dbReference type="EMBL" id="DS499597">
    <property type="protein sequence ID" value="EDP51762.1"/>
    <property type="molecule type" value="Genomic_DNA"/>
</dbReference>
<organism evidence="3 4">
    <name type="scientific">Aspergillus fumigatus (strain CBS 144.89 / FGSC A1163 / CEA10)</name>
    <name type="common">Neosartorya fumigata</name>
    <dbReference type="NCBI Taxonomy" id="451804"/>
    <lineage>
        <taxon>Eukaryota</taxon>
        <taxon>Fungi</taxon>
        <taxon>Dikarya</taxon>
        <taxon>Ascomycota</taxon>
        <taxon>Pezizomycotina</taxon>
        <taxon>Eurotiomycetes</taxon>
        <taxon>Eurotiomycetidae</taxon>
        <taxon>Eurotiales</taxon>
        <taxon>Aspergillaceae</taxon>
        <taxon>Aspergillus</taxon>
        <taxon>Aspergillus subgen. Fumigati</taxon>
    </lineage>
</organism>
<evidence type="ECO:0000313" key="4">
    <source>
        <dbReference type="Proteomes" id="UP000001699"/>
    </source>
</evidence>
<sequence length="383" mass="42124">MRVSAACIKAHRIKPCHRHSITITITITITIASVMCRYIFHHYPSCGHIANFDFRSCVEVINLLRGLSQPGSNSPELICPNAKVEHDLCSAQLEVYCLQCEFDFQAEGAVQAISDSPDYMPIEGIDNPGPVITTKMQWQALRPRKRDFNEAFAAFLDLDLDGAHKTDSNNGTAVEPSTIANASVTSSSELWHDFVDVPLNADDQNAVEPDKEDCGPGPAKKRNPSISEDYVVIGADILTTQAERHASGAGDEGDEDDFYTLWLSDSASDSGDGALEDDTRSIIRELEKFTFPTHRSTPRTPDVPMSPRTRPRPDPLPLYVGLPGQPPERSPRTLRPSSRGGYLDARTELQSPISDGFPRVLPDDEEVGLRSPGLVSFPRIVKN</sequence>
<evidence type="ECO:0000256" key="2">
    <source>
        <dbReference type="SAM" id="Phobius"/>
    </source>
</evidence>
<keyword evidence="2" id="KW-0472">Membrane</keyword>
<keyword evidence="2" id="KW-0812">Transmembrane</keyword>
<feature type="region of interest" description="Disordered" evidence="1">
    <location>
        <begin position="286"/>
        <end position="375"/>
    </location>
</feature>
<accession>B0Y0M1</accession>
<dbReference type="OrthoDB" id="4511119at2759"/>